<feature type="transmembrane region" description="Helical" evidence="1">
    <location>
        <begin position="101"/>
        <end position="124"/>
    </location>
</feature>
<accession>A0A9E8MP39</accession>
<dbReference type="EMBL" id="CP113089">
    <property type="protein sequence ID" value="WAB82276.1"/>
    <property type="molecule type" value="Genomic_DNA"/>
</dbReference>
<dbReference type="Pfam" id="PF14325">
    <property type="entry name" value="DUF4383"/>
    <property type="match status" value="1"/>
</dbReference>
<organism evidence="2 3">
    <name type="scientific">Microcella daejeonensis</name>
    <dbReference type="NCBI Taxonomy" id="2994971"/>
    <lineage>
        <taxon>Bacteria</taxon>
        <taxon>Bacillati</taxon>
        <taxon>Actinomycetota</taxon>
        <taxon>Actinomycetes</taxon>
        <taxon>Micrococcales</taxon>
        <taxon>Microbacteriaceae</taxon>
        <taxon>Microcella</taxon>
    </lineage>
</organism>
<protein>
    <submittedName>
        <fullName evidence="2">DUF4383 domain-containing protein</fullName>
    </submittedName>
</protein>
<evidence type="ECO:0000256" key="1">
    <source>
        <dbReference type="SAM" id="Phobius"/>
    </source>
</evidence>
<proteinExistence type="predicted"/>
<keyword evidence="3" id="KW-1185">Reference proteome</keyword>
<keyword evidence="1" id="KW-0472">Membrane</keyword>
<gene>
    <name evidence="2" type="ORF">OVN18_04515</name>
</gene>
<dbReference type="Proteomes" id="UP001164706">
    <property type="component" value="Chromosome"/>
</dbReference>
<sequence>MMRSANRRAGLVLGGLLAALGIAALIASIGVPIADPEGVALVAALTVNPLQGILTLVVGVALIVPATRSLDAARRVNGIMGAVLLAGGIGGLYLIGTEANVLAITSTNTVIQFGASAVLLVAALGADRPTPEDPAAH</sequence>
<evidence type="ECO:0000313" key="3">
    <source>
        <dbReference type="Proteomes" id="UP001164706"/>
    </source>
</evidence>
<dbReference type="KEGG" id="mdb:OVN18_04515"/>
<evidence type="ECO:0000313" key="2">
    <source>
        <dbReference type="EMBL" id="WAB82276.1"/>
    </source>
</evidence>
<feature type="transmembrane region" description="Helical" evidence="1">
    <location>
        <begin position="76"/>
        <end position="95"/>
    </location>
</feature>
<dbReference type="RefSeq" id="WP_267782259.1">
    <property type="nucleotide sequence ID" value="NZ_CP113089.1"/>
</dbReference>
<keyword evidence="1" id="KW-0812">Transmembrane</keyword>
<keyword evidence="1" id="KW-1133">Transmembrane helix</keyword>
<feature type="transmembrane region" description="Helical" evidence="1">
    <location>
        <begin position="38"/>
        <end position="64"/>
    </location>
</feature>
<reference evidence="2" key="1">
    <citation type="submission" date="2022-11" db="EMBL/GenBank/DDBJ databases">
        <title>Description of Microcella daejonensis nov. sp, isolated from riverside soil.</title>
        <authorList>
            <person name="Molina K.M."/>
            <person name="Kim S.B."/>
        </authorList>
    </citation>
    <scope>NUCLEOTIDE SEQUENCE</scope>
    <source>
        <strain evidence="2">MMS21-STM12</strain>
    </source>
</reference>
<dbReference type="AlphaFoldDB" id="A0A9E8MP39"/>
<name>A0A9E8MP39_9MICO</name>